<evidence type="ECO:0000313" key="1">
    <source>
        <dbReference type="EMBL" id="SAM04225.1"/>
    </source>
</evidence>
<dbReference type="EMBL" id="LT554351">
    <property type="protein sequence ID" value="SAM04225.1"/>
    <property type="molecule type" value="Genomic_DNA"/>
</dbReference>
<dbReference type="Proteomes" id="UP000078561">
    <property type="component" value="Unassembled WGS sequence"/>
</dbReference>
<organism evidence="1">
    <name type="scientific">Absidia glauca</name>
    <name type="common">Pin mould</name>
    <dbReference type="NCBI Taxonomy" id="4829"/>
    <lineage>
        <taxon>Eukaryota</taxon>
        <taxon>Fungi</taxon>
        <taxon>Fungi incertae sedis</taxon>
        <taxon>Mucoromycota</taxon>
        <taxon>Mucoromycotina</taxon>
        <taxon>Mucoromycetes</taxon>
        <taxon>Mucorales</taxon>
        <taxon>Cunninghamellaceae</taxon>
        <taxon>Absidia</taxon>
    </lineage>
</organism>
<name>A0A163JYE8_ABSGL</name>
<reference evidence="1" key="1">
    <citation type="submission" date="2016-04" db="EMBL/GenBank/DDBJ databases">
        <authorList>
            <person name="Evans L.H."/>
            <person name="Alamgir A."/>
            <person name="Owens N."/>
            <person name="Weber N.D."/>
            <person name="Virtaneva K."/>
            <person name="Barbian K."/>
            <person name="Babar A."/>
            <person name="Rosenke K."/>
        </authorList>
    </citation>
    <scope>NUCLEOTIDE SEQUENCE [LARGE SCALE GENOMIC DNA]</scope>
    <source>
        <strain evidence="1">CBS 101.48</strain>
    </source>
</reference>
<accession>A0A163JYE8</accession>
<protein>
    <submittedName>
        <fullName evidence="1">Uncharacterized protein</fullName>
    </submittedName>
</protein>
<keyword evidence="2" id="KW-1185">Reference proteome</keyword>
<evidence type="ECO:0000313" key="2">
    <source>
        <dbReference type="Proteomes" id="UP000078561"/>
    </source>
</evidence>
<sequence length="77" mass="8657">MNGTGKEEDGVMQLNSVFRSIKCVTFKDEVKALKLKKDFMMSVRNGLLNMTSRGLLSKTGMPKRVISVDTIEYAIKK</sequence>
<proteinExistence type="predicted"/>
<dbReference type="AlphaFoldDB" id="A0A163JYE8"/>
<dbReference type="InParanoid" id="A0A163JYE8"/>
<gene>
    <name evidence="1" type="primary">ABSGL_10085.1 scaffold 11786</name>
</gene>